<dbReference type="EMBL" id="CP061800">
    <property type="protein sequence ID" value="QTA88714.1"/>
    <property type="molecule type" value="Genomic_DNA"/>
</dbReference>
<dbReference type="AlphaFoldDB" id="A0A975BN18"/>
<evidence type="ECO:0000313" key="2">
    <source>
        <dbReference type="Proteomes" id="UP000663722"/>
    </source>
</evidence>
<gene>
    <name evidence="1" type="ORF">dnm_047610</name>
</gene>
<sequence>MIIFKNGNIFGQYSSFSNRIFRKKPFASEKQIPKDDFRGIVHCESRTGEVSHIK</sequence>
<reference evidence="1" key="1">
    <citation type="journal article" date="2021" name="Microb. Physiol.">
        <title>Proteogenomic Insights into the Physiology of Marine, Sulfate-Reducing, Filamentous Desulfonema limicola and Desulfonema magnum.</title>
        <authorList>
            <person name="Schnaars V."/>
            <person name="Wohlbrand L."/>
            <person name="Scheve S."/>
            <person name="Hinrichs C."/>
            <person name="Reinhardt R."/>
            <person name="Rabus R."/>
        </authorList>
    </citation>
    <scope>NUCLEOTIDE SEQUENCE</scope>
    <source>
        <strain evidence="1">4be13</strain>
    </source>
</reference>
<dbReference type="KEGG" id="dmm:dnm_047610"/>
<proteinExistence type="predicted"/>
<dbReference type="Proteomes" id="UP000663722">
    <property type="component" value="Chromosome"/>
</dbReference>
<evidence type="ECO:0000313" key="1">
    <source>
        <dbReference type="EMBL" id="QTA88714.1"/>
    </source>
</evidence>
<keyword evidence="2" id="KW-1185">Reference proteome</keyword>
<name>A0A975BN18_9BACT</name>
<protein>
    <submittedName>
        <fullName evidence="1">Uncharacterized protein</fullName>
    </submittedName>
</protein>
<accession>A0A975BN18</accession>
<organism evidence="1 2">
    <name type="scientific">Desulfonema magnum</name>
    <dbReference type="NCBI Taxonomy" id="45655"/>
    <lineage>
        <taxon>Bacteria</taxon>
        <taxon>Pseudomonadati</taxon>
        <taxon>Thermodesulfobacteriota</taxon>
        <taxon>Desulfobacteria</taxon>
        <taxon>Desulfobacterales</taxon>
        <taxon>Desulfococcaceae</taxon>
        <taxon>Desulfonema</taxon>
    </lineage>
</organism>